<dbReference type="InterPro" id="IPR011993">
    <property type="entry name" value="PH-like_dom_sf"/>
</dbReference>
<dbReference type="GO" id="GO:0005737">
    <property type="term" value="C:cytoplasm"/>
    <property type="evidence" value="ECO:0007669"/>
    <property type="project" value="TreeGrafter"/>
</dbReference>
<evidence type="ECO:0000259" key="4">
    <source>
        <dbReference type="PROSITE" id="PS50020"/>
    </source>
</evidence>
<dbReference type="InterPro" id="IPR000198">
    <property type="entry name" value="RhoGAP_dom"/>
</dbReference>
<feature type="region of interest" description="Disordered" evidence="2">
    <location>
        <begin position="368"/>
        <end position="399"/>
    </location>
</feature>
<name>A0A7I8VQ72_9ANNE</name>
<feature type="compositionally biased region" description="Gly residues" evidence="2">
    <location>
        <begin position="575"/>
        <end position="585"/>
    </location>
</feature>
<feature type="compositionally biased region" description="Basic residues" evidence="2">
    <location>
        <begin position="548"/>
        <end position="557"/>
    </location>
</feature>
<dbReference type="InterPro" id="IPR001849">
    <property type="entry name" value="PH_domain"/>
</dbReference>
<feature type="compositionally biased region" description="Polar residues" evidence="2">
    <location>
        <begin position="154"/>
        <end position="199"/>
    </location>
</feature>
<dbReference type="Gene3D" id="1.10.555.10">
    <property type="entry name" value="Rho GTPase activation protein"/>
    <property type="match status" value="1"/>
</dbReference>
<comment type="caution">
    <text evidence="6">The sequence shown here is derived from an EMBL/GenBank/DDBJ whole genome shotgun (WGS) entry which is preliminary data.</text>
</comment>
<dbReference type="OrthoDB" id="79452at2759"/>
<evidence type="ECO:0000313" key="7">
    <source>
        <dbReference type="Proteomes" id="UP000549394"/>
    </source>
</evidence>
<keyword evidence="1" id="KW-0343">GTPase activation</keyword>
<organism evidence="6 7">
    <name type="scientific">Dimorphilus gyrociliatus</name>
    <dbReference type="NCBI Taxonomy" id="2664684"/>
    <lineage>
        <taxon>Eukaryota</taxon>
        <taxon>Metazoa</taxon>
        <taxon>Spiralia</taxon>
        <taxon>Lophotrochozoa</taxon>
        <taxon>Annelida</taxon>
        <taxon>Polychaeta</taxon>
        <taxon>Polychaeta incertae sedis</taxon>
        <taxon>Dinophilidae</taxon>
        <taxon>Dimorphilus</taxon>
    </lineage>
</organism>
<proteinExistence type="predicted"/>
<accession>A0A7I8VQ72</accession>
<dbReference type="InterPro" id="IPR050729">
    <property type="entry name" value="Rho-GAP"/>
</dbReference>
<dbReference type="InterPro" id="IPR041681">
    <property type="entry name" value="PH_9"/>
</dbReference>
<reference evidence="6 7" key="1">
    <citation type="submission" date="2020-08" db="EMBL/GenBank/DDBJ databases">
        <authorList>
            <person name="Hejnol A."/>
        </authorList>
    </citation>
    <scope>NUCLEOTIDE SEQUENCE [LARGE SCALE GENOMIC DNA]</scope>
</reference>
<dbReference type="InterPro" id="IPR036020">
    <property type="entry name" value="WW_dom_sf"/>
</dbReference>
<dbReference type="PROSITE" id="PS50020">
    <property type="entry name" value="WW_DOMAIN_2"/>
    <property type="match status" value="1"/>
</dbReference>
<protein>
    <submittedName>
        <fullName evidence="6">DgyrCDS6379</fullName>
    </submittedName>
</protein>
<sequence length="806" mass="90153">MDTYVKFLKDCTCYSDRSEEIHISAGTEAKLIESLRDNWSFVCKIGETRSLRAPSDLLELIYKTVVEVDAGIERDHLSSPSQEIHNAEHVSTIEVAEDTIEGGSTSKNLSEPTYVNTEEIKQMKKLGGTSIITIGEIPPKPKPKPAPRQRPQQFAKNNNTATSPHPQTSYQAQTKQTPDSSPGNTLERSVTSDYGSDNRSSSSSPAKLLDDDPLYANTQLRSDNSTFHKKKSMAPPPPKPYVEREHLEPEKSKVQQISPNSQSPPPPPLNSFGVPYPVDATLQYNRNFEPEQERGSSVSSVTEDLPEGWSRVNENGHSFLIHPSIEGKWNSSVDPSGKMYYYNLDTQHSEWKLPIPDAKGFDKMGFLSTPVPRRGHPVHRVKSTSSRTKPVIQPKTKQGTLAKTKISDNNKKKIKKNWTSVFAVTQGSKLCFYKENKKSSLSSPTSCSKEKMDSQIELCKAEVVLVGDKSSESSRKYIVKVTSPESGTFLLSAENTAEAQDWFETLNNNSHLPFKLDGIEDSLLKATNLSSSMENLPGASQSPILDKKSKKDKKRGNSSRENTLERKQSVEEKGGGAGGGGGGGSNSKFRDFLSRFITRRPNVEQVKAKGILKDPLIFGSTIESICERENSLCPKFIEQCIAAIEKKGLQHDGIYRLSGNQAEIQSVRWQIDQQQDFCLDDVQDINVLTGALKLFFRELSEPLIPYEVFDEMIEAMQLTHNEKLAKIQSCINKLPECRLNTFSKLIIHLRRVLELKGQNRMQAQSIAIVFGPNLMWQKEKYNLTNAMTNANYIMDLILSENLQFPQ</sequence>
<dbReference type="PANTHER" id="PTHR23176:SF129">
    <property type="entry name" value="RHO GTPASE ACTIVATING PROTEIN AT 16F, ISOFORM E-RELATED"/>
    <property type="match status" value="1"/>
</dbReference>
<dbReference type="AlphaFoldDB" id="A0A7I8VQ72"/>
<dbReference type="Pfam" id="PF00620">
    <property type="entry name" value="RhoGAP"/>
    <property type="match status" value="1"/>
</dbReference>
<feature type="region of interest" description="Disordered" evidence="2">
    <location>
        <begin position="532"/>
        <end position="587"/>
    </location>
</feature>
<dbReference type="Proteomes" id="UP000549394">
    <property type="component" value="Unassembled WGS sequence"/>
</dbReference>
<dbReference type="PROSITE" id="PS50238">
    <property type="entry name" value="RHOGAP"/>
    <property type="match status" value="1"/>
</dbReference>
<gene>
    <name evidence="6" type="ORF">DGYR_LOCUS6134</name>
</gene>
<evidence type="ECO:0000313" key="6">
    <source>
        <dbReference type="EMBL" id="CAD5117624.1"/>
    </source>
</evidence>
<feature type="compositionally biased region" description="Polar residues" evidence="2">
    <location>
        <begin position="532"/>
        <end position="543"/>
    </location>
</feature>
<dbReference type="Gene3D" id="2.20.70.10">
    <property type="match status" value="1"/>
</dbReference>
<dbReference type="Gene3D" id="2.30.29.30">
    <property type="entry name" value="Pleckstrin-homology domain (PH domain)/Phosphotyrosine-binding domain (PTB)"/>
    <property type="match status" value="1"/>
</dbReference>
<dbReference type="SUPFAM" id="SSF51045">
    <property type="entry name" value="WW domain"/>
    <property type="match status" value="1"/>
</dbReference>
<feature type="compositionally biased region" description="Polar residues" evidence="2">
    <location>
        <begin position="216"/>
        <end position="225"/>
    </location>
</feature>
<dbReference type="PANTHER" id="PTHR23176">
    <property type="entry name" value="RHO/RAC/CDC GTPASE-ACTIVATING PROTEIN"/>
    <property type="match status" value="1"/>
</dbReference>
<dbReference type="InterPro" id="IPR001202">
    <property type="entry name" value="WW_dom"/>
</dbReference>
<feature type="compositionally biased region" description="Basic residues" evidence="2">
    <location>
        <begin position="373"/>
        <end position="382"/>
    </location>
</feature>
<evidence type="ECO:0000259" key="5">
    <source>
        <dbReference type="PROSITE" id="PS50238"/>
    </source>
</evidence>
<feature type="region of interest" description="Disordered" evidence="2">
    <location>
        <begin position="133"/>
        <end position="277"/>
    </location>
</feature>
<dbReference type="GO" id="GO:0007165">
    <property type="term" value="P:signal transduction"/>
    <property type="evidence" value="ECO:0007669"/>
    <property type="project" value="InterPro"/>
</dbReference>
<dbReference type="SUPFAM" id="SSF50729">
    <property type="entry name" value="PH domain-like"/>
    <property type="match status" value="1"/>
</dbReference>
<keyword evidence="7" id="KW-1185">Reference proteome</keyword>
<dbReference type="SUPFAM" id="SSF48350">
    <property type="entry name" value="GTPase activation domain, GAP"/>
    <property type="match status" value="1"/>
</dbReference>
<dbReference type="GO" id="GO:0005096">
    <property type="term" value="F:GTPase activator activity"/>
    <property type="evidence" value="ECO:0007669"/>
    <property type="project" value="UniProtKB-KW"/>
</dbReference>
<feature type="compositionally biased region" description="Basic and acidic residues" evidence="2">
    <location>
        <begin position="241"/>
        <end position="253"/>
    </location>
</feature>
<dbReference type="Pfam" id="PF15410">
    <property type="entry name" value="PH_9"/>
    <property type="match status" value="1"/>
</dbReference>
<evidence type="ECO:0000259" key="3">
    <source>
        <dbReference type="PROSITE" id="PS50003"/>
    </source>
</evidence>
<dbReference type="SMART" id="SM00233">
    <property type="entry name" value="PH"/>
    <property type="match status" value="1"/>
</dbReference>
<feature type="compositionally biased region" description="Basic and acidic residues" evidence="2">
    <location>
        <begin position="562"/>
        <end position="574"/>
    </location>
</feature>
<dbReference type="InterPro" id="IPR008936">
    <property type="entry name" value="Rho_GTPase_activation_prot"/>
</dbReference>
<dbReference type="SMART" id="SM00324">
    <property type="entry name" value="RhoGAP"/>
    <property type="match status" value="1"/>
</dbReference>
<dbReference type="PROSITE" id="PS50003">
    <property type="entry name" value="PH_DOMAIN"/>
    <property type="match status" value="1"/>
</dbReference>
<dbReference type="CDD" id="cd00201">
    <property type="entry name" value="WW"/>
    <property type="match status" value="1"/>
</dbReference>
<feature type="domain" description="WW" evidence="4">
    <location>
        <begin position="323"/>
        <end position="356"/>
    </location>
</feature>
<dbReference type="EMBL" id="CAJFCJ010000007">
    <property type="protein sequence ID" value="CAD5117624.1"/>
    <property type="molecule type" value="Genomic_DNA"/>
</dbReference>
<feature type="domain" description="PH" evidence="3">
    <location>
        <begin position="394"/>
        <end position="511"/>
    </location>
</feature>
<evidence type="ECO:0000256" key="1">
    <source>
        <dbReference type="ARBA" id="ARBA00022468"/>
    </source>
</evidence>
<evidence type="ECO:0000256" key="2">
    <source>
        <dbReference type="SAM" id="MobiDB-lite"/>
    </source>
</evidence>
<feature type="domain" description="Rho-GAP" evidence="5">
    <location>
        <begin position="620"/>
        <end position="805"/>
    </location>
</feature>